<dbReference type="GO" id="GO:0003677">
    <property type="term" value="F:DNA binding"/>
    <property type="evidence" value="ECO:0007669"/>
    <property type="project" value="InterPro"/>
</dbReference>
<keyword evidence="6" id="KW-0269">Exonuclease</keyword>
<name>A0AAE6D051_9ALPH</name>
<evidence type="ECO:0000256" key="4">
    <source>
        <dbReference type="ARBA" id="ARBA00022759"/>
    </source>
</evidence>
<dbReference type="InterPro" id="IPR001616">
    <property type="entry name" value="Herpes_alk_exo"/>
</dbReference>
<proteinExistence type="inferred from homology"/>
<dbReference type="KEGG" id="vg:80536930"/>
<gene>
    <name evidence="8" type="primary">UL12</name>
</gene>
<dbReference type="GeneID" id="80536930"/>
<dbReference type="SUPFAM" id="SSF52980">
    <property type="entry name" value="Restriction endonuclease-like"/>
    <property type="match status" value="1"/>
</dbReference>
<keyword evidence="4" id="KW-0255">Endonuclease</keyword>
<keyword evidence="7" id="KW-1035">Host cytoplasm</keyword>
<dbReference type="InterPro" id="IPR011604">
    <property type="entry name" value="PDDEXK-like_dom_sf"/>
</dbReference>
<dbReference type="Pfam" id="PF01771">
    <property type="entry name" value="Viral_alk_exo"/>
    <property type="match status" value="1"/>
</dbReference>
<dbReference type="InterPro" id="IPR011335">
    <property type="entry name" value="Restrct_endonuc-II-like"/>
</dbReference>
<protein>
    <submittedName>
        <fullName evidence="8">Alkaline nuclease</fullName>
    </submittedName>
</protein>
<dbReference type="Gene3D" id="3.90.320.10">
    <property type="match status" value="1"/>
</dbReference>
<dbReference type="RefSeq" id="YP_010798681.1">
    <property type="nucleotide sequence ID" value="NC_076509.1"/>
</dbReference>
<keyword evidence="2" id="KW-0945">Host-virus interaction</keyword>
<evidence type="ECO:0000313" key="9">
    <source>
        <dbReference type="Proteomes" id="UP000828786"/>
    </source>
</evidence>
<evidence type="ECO:0000256" key="5">
    <source>
        <dbReference type="ARBA" id="ARBA00022801"/>
    </source>
</evidence>
<sequence length="487" mass="50298">MDVGGAPPAKRARFELDSARAALERLPEALLASSMRDFLAAGPEGPAGGEAAAPRDAVAWRAAYVRHVLAGAGVSPAPRDARALFLAVEAATRGQAACDLWWLLRRSLATASAIRWTAGGPRPLVCLGPGAPEERDTPATLFGRSNEPLARALVRACCVPAADLPTPDGLADAPAAEAVFVFDAPAAGGGGAAADAGPSAEHACGLLIDVRTGALGASIDMLVCDRDARGELAPHPAHSALGLFEIKCRAKYAFDPDDGGATARAHAALLAARSAAALRAFLRSVCRPGVERCPPDGCPGTAEALASCAAAWAAGGGSAAQARRCPDFDQRHLALNREVTSRVWLFNEPDPGTGAIGLATWDSGAAALEVPLFANPRHANFKQILVQSYVLSGYFPERAVSPHLVTFVGRQQRARERGRLTVCAAAGGCAVPRECAVPVLLIVTPVVLDLERARAALEQPARDAFWLAAEAAWGSRRRAAGAAATGS</sequence>
<dbReference type="InterPro" id="IPR034720">
    <property type="entry name" value="Viral_alk_exo"/>
</dbReference>
<evidence type="ECO:0000256" key="2">
    <source>
        <dbReference type="ARBA" id="ARBA00022581"/>
    </source>
</evidence>
<reference evidence="8 9" key="1">
    <citation type="submission" date="2018-02" db="EMBL/GenBank/DDBJ databases">
        <title>A novel caprine herpesvirus isolated from goats in China.</title>
        <authorList>
            <person name="Hao F."/>
            <person name="Mao L."/>
            <person name="Li W."/>
        </authorList>
    </citation>
    <scope>NUCLEOTIDE SEQUENCE [LARGE SCALE GENOMIC DNA]</scope>
    <source>
        <strain evidence="8 9">JSHA1405</strain>
    </source>
</reference>
<keyword evidence="1" id="KW-1048">Host nucleus</keyword>
<dbReference type="EMBL" id="MG989243">
    <property type="protein sequence ID" value="QBM10889.1"/>
    <property type="molecule type" value="Genomic_DNA"/>
</dbReference>
<dbReference type="Proteomes" id="UP000828786">
    <property type="component" value="Segment"/>
</dbReference>
<organism evidence="8 9">
    <name type="scientific">Caprine alphaherpesvirus 1</name>
    <dbReference type="NCBI Taxonomy" id="39944"/>
    <lineage>
        <taxon>Viruses</taxon>
        <taxon>Duplodnaviria</taxon>
        <taxon>Heunggongvirae</taxon>
        <taxon>Peploviricota</taxon>
        <taxon>Herviviricetes</taxon>
        <taxon>Herpesvirales</taxon>
        <taxon>Orthoherpesviridae</taxon>
        <taxon>Alphaherpesvirinae</taxon>
        <taxon>Varicellovirus</taxon>
        <taxon>Varicellovirus caprinealpha1</taxon>
    </lineage>
</organism>
<evidence type="ECO:0000313" key="8">
    <source>
        <dbReference type="EMBL" id="QBM10889.1"/>
    </source>
</evidence>
<keyword evidence="5" id="KW-0378">Hydrolase</keyword>
<evidence type="ECO:0000256" key="1">
    <source>
        <dbReference type="ARBA" id="ARBA00022562"/>
    </source>
</evidence>
<dbReference type="HAMAP" id="MF_04009">
    <property type="entry name" value="HSV_AN"/>
    <property type="match status" value="1"/>
</dbReference>
<evidence type="ECO:0000256" key="3">
    <source>
        <dbReference type="ARBA" id="ARBA00022722"/>
    </source>
</evidence>
<accession>A0AAE6D051</accession>
<evidence type="ECO:0000256" key="6">
    <source>
        <dbReference type="ARBA" id="ARBA00022839"/>
    </source>
</evidence>
<dbReference type="GO" id="GO:0004527">
    <property type="term" value="F:exonuclease activity"/>
    <property type="evidence" value="ECO:0007669"/>
    <property type="project" value="UniProtKB-KW"/>
</dbReference>
<keyword evidence="9" id="KW-1185">Reference proteome</keyword>
<dbReference type="PRINTS" id="PR00924">
    <property type="entry name" value="ALKEXNUCLASE"/>
</dbReference>
<keyword evidence="3" id="KW-0540">Nuclease</keyword>
<dbReference type="GO" id="GO:0004519">
    <property type="term" value="F:endonuclease activity"/>
    <property type="evidence" value="ECO:0007669"/>
    <property type="project" value="UniProtKB-KW"/>
</dbReference>
<evidence type="ECO:0000256" key="7">
    <source>
        <dbReference type="ARBA" id="ARBA00023200"/>
    </source>
</evidence>